<keyword evidence="1" id="KW-1133">Transmembrane helix</keyword>
<name>A0A1R4KBX0_9MICO</name>
<evidence type="ECO:0000313" key="3">
    <source>
        <dbReference type="Proteomes" id="UP000196778"/>
    </source>
</evidence>
<dbReference type="EMBL" id="FUKR01000073">
    <property type="protein sequence ID" value="SJN41503.1"/>
    <property type="molecule type" value="Genomic_DNA"/>
</dbReference>
<feature type="transmembrane region" description="Helical" evidence="1">
    <location>
        <begin position="176"/>
        <end position="199"/>
    </location>
</feature>
<feature type="transmembrane region" description="Helical" evidence="1">
    <location>
        <begin position="485"/>
        <end position="512"/>
    </location>
</feature>
<reference evidence="3" key="1">
    <citation type="submission" date="2017-02" db="EMBL/GenBank/DDBJ databases">
        <authorList>
            <person name="Dridi B."/>
        </authorList>
    </citation>
    <scope>NUCLEOTIDE SEQUENCE [LARGE SCALE GENOMIC DNA]</scope>
    <source>
        <strain evidence="3">EB411</strain>
    </source>
</reference>
<gene>
    <name evidence="2" type="ORF">FM119_12670</name>
</gene>
<feature type="transmembrane region" description="Helical" evidence="1">
    <location>
        <begin position="453"/>
        <end position="479"/>
    </location>
</feature>
<protein>
    <submittedName>
        <fullName evidence="2">Putative integral membrane transport protein</fullName>
    </submittedName>
</protein>
<organism evidence="2 3">
    <name type="scientific">Mycetocola reblochoni REB411</name>
    <dbReference type="NCBI Taxonomy" id="1255698"/>
    <lineage>
        <taxon>Bacteria</taxon>
        <taxon>Bacillati</taxon>
        <taxon>Actinomycetota</taxon>
        <taxon>Actinomycetes</taxon>
        <taxon>Micrococcales</taxon>
        <taxon>Microbacteriaceae</taxon>
        <taxon>Mycetocola</taxon>
    </lineage>
</organism>
<dbReference type="AlphaFoldDB" id="A0A1R4KBX0"/>
<feature type="transmembrane region" description="Helical" evidence="1">
    <location>
        <begin position="138"/>
        <end position="164"/>
    </location>
</feature>
<accession>A0A1R4KBX0</accession>
<feature type="transmembrane region" description="Helical" evidence="1">
    <location>
        <begin position="374"/>
        <end position="399"/>
    </location>
</feature>
<evidence type="ECO:0000313" key="2">
    <source>
        <dbReference type="EMBL" id="SJN41503.1"/>
    </source>
</evidence>
<feature type="transmembrane region" description="Helical" evidence="1">
    <location>
        <begin position="405"/>
        <end position="432"/>
    </location>
</feature>
<evidence type="ECO:0000256" key="1">
    <source>
        <dbReference type="SAM" id="Phobius"/>
    </source>
</evidence>
<feature type="transmembrane region" description="Helical" evidence="1">
    <location>
        <begin position="103"/>
        <end position="132"/>
    </location>
</feature>
<keyword evidence="3" id="KW-1185">Reference proteome</keyword>
<proteinExistence type="predicted"/>
<dbReference type="OrthoDB" id="3261041at2"/>
<feature type="transmembrane region" description="Helical" evidence="1">
    <location>
        <begin position="62"/>
        <end position="82"/>
    </location>
</feature>
<sequence length="528" mass="53561">MVAELLRLRFRVLGNTLSRHPWQLVGMIIGGLYALGLLAGAVAGLVALRVGEGQIDPSLRDAILVIAGSLLVLGWTVGPFVRTGGDDVLDPSRFSHLPIATDTLLRAAFVATLLGIPGIVTIVAVLATVIPWTVSLPAALAALIGGALGVVTCVIASRVVASLANRLAAGRRFREVVGLIVIVPLVLLAPLLNLIGAAASSLTDLPGIVAPVLAWTPLGAPWAIPADVAAGHGGVALLRLLLCLAVIALLALAWKRVTIASLGRPATASTRTRSRSGAGLFDVVPATVAGAIAARALIYWFKDPRYSRQLVSVVALPVLFLALGSVGPSGFMIPLAGPLVAAMLALTMYTDVSYDGSAFAAHLTRSVRGRDDRWGRAAAGLVLGIPLTVVVVVVSALVGGDGADAVPLLAISLTVLFAGVGISAVSSAAVVMPVQKPSDSPFSTPPGSAGISLLLSLVVMVALLVVTAPVVVPGIIAMVTGSTAALVTTVVVAIVLAPALLVIGVVVGGRVLDRKGPELLARLTSMNA</sequence>
<feature type="transmembrane region" description="Helical" evidence="1">
    <location>
        <begin position="21"/>
        <end position="50"/>
    </location>
</feature>
<feature type="transmembrane region" description="Helical" evidence="1">
    <location>
        <begin position="236"/>
        <end position="257"/>
    </location>
</feature>
<keyword evidence="1" id="KW-0472">Membrane</keyword>
<feature type="transmembrane region" description="Helical" evidence="1">
    <location>
        <begin position="277"/>
        <end position="298"/>
    </location>
</feature>
<dbReference type="RefSeq" id="WP_087138535.1">
    <property type="nucleotide sequence ID" value="NZ_FUKR01000073.1"/>
</dbReference>
<keyword evidence="1" id="KW-0812">Transmembrane</keyword>
<dbReference type="Proteomes" id="UP000196778">
    <property type="component" value="Unassembled WGS sequence"/>
</dbReference>